<evidence type="ECO:0000256" key="6">
    <source>
        <dbReference type="ARBA" id="ARBA00022737"/>
    </source>
</evidence>
<dbReference type="PROSITE" id="PS50005">
    <property type="entry name" value="TPR"/>
    <property type="match status" value="3"/>
</dbReference>
<dbReference type="Proteomes" id="UP001652622">
    <property type="component" value="Unplaced"/>
</dbReference>
<dbReference type="InterPro" id="IPR045819">
    <property type="entry name" value="TTC7_N"/>
</dbReference>
<name>A0A6P9BS98_PANGU</name>
<sequence length="860" mass="96393">MATKKGGSRLESEIERCRSECQWERIPELVKQLSAKLIANDDMAELLLGESKLELFLKVNPLKQGASPCGPRPKLIEVRKHLTAALDRGNLKPEFLQEAHLVMAKLNYMEGDYKEALNTYAKVGIDDLQLAAVPPYRLRMIAEAYSTKGLCLEKLPISSSTSNLHADREQEIIMCYEKAGDIALLYLQEIERVIMANMQNRSPKPGPGIHEQELGYFLETGLQRAHVLYFKNGNLTRGVGRFREILRAVETRTTQNLRMTIARQLAEILLRGMCEQSYWHPLDDPPQQSPLNDPLWKAGNTKSYALSRRPRVYSGENIFCPQENTEEALLLLLISESMANRDAVLSRIPEHKNDRIISLQSASVVYDLLTIALGRRGQYEMLSECLERAMKFAFEEFHLWYQFALSLMAAGKSARAVKVLKECIRLKPDDPTIPLLAAKLCMGTLHWLEEAERFARMVVDVGDKTSEFKAKGFLALGLTYSLQATDASLRGIQEVLQRKALLAFQRAHTLSPTDHLAAFYLALQFAISRQIPEALGYVRQALQLQGDDANSLHLLALLLSAQKHYHDALNIIDMALSEYPENFILLFSKVKLESLCRGPDEALLTCKHMLQIWKSCYNLTNPSDSGRGSSLLDRAIADRRQLNTITLPDFSDPETGNPPDAYFHGFFSLFSVCSVHATSIAASRVEQALSEVASSLQSSTPKQGPLHPWMTLAQIWLHAAEVYIGIRKPAEATACTQEAANLFPMSHNVLYMRGQVAELRGNTDEAKRWYEEALSISPTHVKSMQRLALILHQLGRYSLAEKILRDAVQVNSTAHEVWNGLGVVLQAQGNDDAATECFLTALELEASSPVVPFTIIPRIL</sequence>
<dbReference type="SUPFAM" id="SSF48452">
    <property type="entry name" value="TPR-like"/>
    <property type="match status" value="3"/>
</dbReference>
<dbReference type="Pfam" id="PF19440">
    <property type="entry name" value="TTC7_N"/>
    <property type="match status" value="1"/>
</dbReference>
<dbReference type="Pfam" id="PF13181">
    <property type="entry name" value="TPR_8"/>
    <property type="match status" value="1"/>
</dbReference>
<evidence type="ECO:0000256" key="1">
    <source>
        <dbReference type="ARBA" id="ARBA00004236"/>
    </source>
</evidence>
<evidence type="ECO:0000259" key="13">
    <source>
        <dbReference type="Pfam" id="PF19440"/>
    </source>
</evidence>
<dbReference type="FunFam" id="1.25.40.10:FF:000035">
    <property type="entry name" value="Tetratricopeptide repeat domain 7B"/>
    <property type="match status" value="1"/>
</dbReference>
<evidence type="ECO:0000256" key="4">
    <source>
        <dbReference type="ARBA" id="ARBA00022490"/>
    </source>
</evidence>
<dbReference type="Pfam" id="PF12895">
    <property type="entry name" value="ANAPC3"/>
    <property type="match status" value="1"/>
</dbReference>
<keyword evidence="7 12" id="KW-0802">TPR repeat</keyword>
<comment type="function">
    <text evidence="9">Component of a complex required to localize phosphatidylinositol 4-kinase (PI4K) to the plasma membrane. The complex acts as a regulator of phosphatidylinositol 4-phosphate (PtdIns(4)P) synthesis. In the complex, plays a central role in bridging PI4KA to EFR3B and HYCC1, via direct interactions.</text>
</comment>
<feature type="repeat" description="TPR" evidence="12">
    <location>
        <begin position="747"/>
        <end position="780"/>
    </location>
</feature>
<evidence type="ECO:0000256" key="12">
    <source>
        <dbReference type="PROSITE-ProRule" id="PRU00339"/>
    </source>
</evidence>
<evidence type="ECO:0000256" key="10">
    <source>
        <dbReference type="ARBA" id="ARBA00062872"/>
    </source>
</evidence>
<dbReference type="InterPro" id="IPR019734">
    <property type="entry name" value="TPR_rpt"/>
</dbReference>
<organism evidence="14 15">
    <name type="scientific">Pantherophis guttatus</name>
    <name type="common">Corn snake</name>
    <name type="synonym">Elaphe guttata</name>
    <dbReference type="NCBI Taxonomy" id="94885"/>
    <lineage>
        <taxon>Eukaryota</taxon>
        <taxon>Metazoa</taxon>
        <taxon>Chordata</taxon>
        <taxon>Craniata</taxon>
        <taxon>Vertebrata</taxon>
        <taxon>Euteleostomi</taxon>
        <taxon>Lepidosauria</taxon>
        <taxon>Squamata</taxon>
        <taxon>Bifurcata</taxon>
        <taxon>Unidentata</taxon>
        <taxon>Episquamata</taxon>
        <taxon>Toxicofera</taxon>
        <taxon>Serpentes</taxon>
        <taxon>Colubroidea</taxon>
        <taxon>Colubridae</taxon>
        <taxon>Colubrinae</taxon>
        <taxon>Pantherophis</taxon>
    </lineage>
</organism>
<dbReference type="PANTHER" id="PTHR23083">
    <property type="entry name" value="TETRATRICOPEPTIDE REPEAT PROTEIN, TPR"/>
    <property type="match status" value="1"/>
</dbReference>
<dbReference type="PANTHER" id="PTHR23083:SF365">
    <property type="entry name" value="TETRATRICOPEPTIDE REPEAT PROTEIN 7B"/>
    <property type="match status" value="1"/>
</dbReference>
<evidence type="ECO:0000256" key="7">
    <source>
        <dbReference type="ARBA" id="ARBA00022803"/>
    </source>
</evidence>
<feature type="domain" description="Tetratricopeptide repeat protein 7 N-terminal" evidence="13">
    <location>
        <begin position="1"/>
        <end position="386"/>
    </location>
</feature>
<evidence type="ECO:0000256" key="2">
    <source>
        <dbReference type="ARBA" id="ARBA00004514"/>
    </source>
</evidence>
<dbReference type="GO" id="GO:0046854">
    <property type="term" value="P:phosphatidylinositol phosphate biosynthetic process"/>
    <property type="evidence" value="ECO:0007669"/>
    <property type="project" value="TreeGrafter"/>
</dbReference>
<feature type="repeat" description="TPR" evidence="12">
    <location>
        <begin position="815"/>
        <end position="848"/>
    </location>
</feature>
<evidence type="ECO:0000256" key="9">
    <source>
        <dbReference type="ARBA" id="ARBA00054379"/>
    </source>
</evidence>
<dbReference type="GO" id="GO:0005829">
    <property type="term" value="C:cytosol"/>
    <property type="evidence" value="ECO:0007669"/>
    <property type="project" value="UniProtKB-SubCell"/>
</dbReference>
<dbReference type="FunFam" id="1.25.40.10:FF:000030">
    <property type="entry name" value="Tetratricopeptide repeat domain 7B"/>
    <property type="match status" value="1"/>
</dbReference>
<keyword evidence="6" id="KW-0677">Repeat</keyword>
<dbReference type="Pfam" id="PF13432">
    <property type="entry name" value="TPR_16"/>
    <property type="match status" value="1"/>
</dbReference>
<evidence type="ECO:0000256" key="11">
    <source>
        <dbReference type="ARBA" id="ARBA00073839"/>
    </source>
</evidence>
<dbReference type="RefSeq" id="XP_034274207.1">
    <property type="nucleotide sequence ID" value="XM_034418316.2"/>
</dbReference>
<keyword evidence="5" id="KW-0597">Phosphoprotein</keyword>
<reference evidence="15" key="1">
    <citation type="submission" date="2025-08" db="UniProtKB">
        <authorList>
            <consortium name="RefSeq"/>
        </authorList>
    </citation>
    <scope>IDENTIFICATION</scope>
    <source>
        <tissue evidence="15">Blood</tissue>
    </source>
</reference>
<dbReference type="OrthoDB" id="29013at2759"/>
<evidence type="ECO:0000313" key="15">
    <source>
        <dbReference type="RefSeq" id="XP_034274207.1"/>
    </source>
</evidence>
<protein>
    <recommendedName>
        <fullName evidence="11">Tetratricopeptide repeat protein 7B</fullName>
    </recommendedName>
</protein>
<evidence type="ECO:0000256" key="8">
    <source>
        <dbReference type="ARBA" id="ARBA00023136"/>
    </source>
</evidence>
<dbReference type="SMART" id="SM00028">
    <property type="entry name" value="TPR"/>
    <property type="match status" value="7"/>
</dbReference>
<dbReference type="InterPro" id="IPR013105">
    <property type="entry name" value="TPR_2"/>
</dbReference>
<dbReference type="Gene3D" id="1.25.40.10">
    <property type="entry name" value="Tetratricopeptide repeat domain"/>
    <property type="match status" value="3"/>
</dbReference>
<comment type="subcellular location">
    <subcellularLocation>
        <location evidence="1">Cell membrane</location>
    </subcellularLocation>
    <subcellularLocation>
        <location evidence="2">Cytoplasm</location>
        <location evidence="2">Cytosol</location>
    </subcellularLocation>
</comment>
<keyword evidence="8" id="KW-0472">Membrane</keyword>
<proteinExistence type="predicted"/>
<keyword evidence="4" id="KW-0963">Cytoplasm</keyword>
<dbReference type="Pfam" id="PF07719">
    <property type="entry name" value="TPR_2"/>
    <property type="match status" value="1"/>
</dbReference>
<dbReference type="CTD" id="145567"/>
<evidence type="ECO:0000313" key="14">
    <source>
        <dbReference type="Proteomes" id="UP001652622"/>
    </source>
</evidence>
<dbReference type="GO" id="GO:0005886">
    <property type="term" value="C:plasma membrane"/>
    <property type="evidence" value="ECO:0007669"/>
    <property type="project" value="UniProtKB-SubCell"/>
</dbReference>
<evidence type="ECO:0000256" key="5">
    <source>
        <dbReference type="ARBA" id="ARBA00022553"/>
    </source>
</evidence>
<evidence type="ECO:0000256" key="3">
    <source>
        <dbReference type="ARBA" id="ARBA00022475"/>
    </source>
</evidence>
<keyword evidence="3" id="KW-1003">Cell membrane</keyword>
<dbReference type="AlphaFoldDB" id="A0A6P9BS98"/>
<accession>A0A6P9BS98</accession>
<gene>
    <name evidence="15" type="primary">TTC7B</name>
</gene>
<dbReference type="InterPro" id="IPR011990">
    <property type="entry name" value="TPR-like_helical_dom_sf"/>
</dbReference>
<dbReference type="InterPro" id="IPR051722">
    <property type="entry name" value="Endocytosis_PI4K-reg_protein"/>
</dbReference>
<comment type="subunit">
    <text evidence="10">Component of a phosphatidylinositol 4-kinase (PI4K) complex, composed of PI4KA, EFR3 (EFR3A or EFR3B), TTC7 (TTC7A or TTC7B) and HYCC (HYCC1 or HYCC2). Interacts with PI4KA, interaction is direct. Interacts with EFR3 (EFR3A or EFR3B), interaction is direct. Interacts with HYCC (HYCC1 or HYCC2), interaction is direct. Association with the PI4K complex is strongly reduced by TMEM150A.</text>
</comment>
<feature type="repeat" description="TPR" evidence="12">
    <location>
        <begin position="397"/>
        <end position="430"/>
    </location>
</feature>
<keyword evidence="14" id="KW-1185">Reference proteome</keyword>
<dbReference type="GO" id="GO:0072659">
    <property type="term" value="P:protein localization to plasma membrane"/>
    <property type="evidence" value="ECO:0007669"/>
    <property type="project" value="TreeGrafter"/>
</dbReference>
<dbReference type="GeneID" id="117665910"/>